<evidence type="ECO:0008006" key="5">
    <source>
        <dbReference type="Google" id="ProtNLM"/>
    </source>
</evidence>
<feature type="region of interest" description="Disordered" evidence="1">
    <location>
        <begin position="1"/>
        <end position="63"/>
    </location>
</feature>
<name>A0A9W5RDG5_9ACTO</name>
<comment type="caution">
    <text evidence="3">The sequence shown here is derived from an EMBL/GenBank/DDBJ whole genome shotgun (WGS) entry which is preliminary data.</text>
</comment>
<proteinExistence type="predicted"/>
<dbReference type="AlphaFoldDB" id="A0A9W5RDG5"/>
<protein>
    <recommendedName>
        <fullName evidence="5">DUF3043 domain-containing protein</fullName>
    </recommendedName>
</protein>
<keyword evidence="2" id="KW-0812">Transmembrane</keyword>
<sequence length="208" mass="24764">MPSGKVGIVFGKEKSKDKSDEQAHEVVGKGRPTRTRKEAEAANRRPMIPKDRREAKRRRRERENAIWERQQRAMETGDERYMPARDKGKIRRFTRDYVDARWTLAEFVLPSMLVLIIAMFSMIFLARLTTPETAALVVQVVTYVTYGLLIFSVFESILINLQIKKIVTQKWPNEPWIRNWFYTFSRMIMLRRWRQPRPQVKRGEHPEK</sequence>
<evidence type="ECO:0000256" key="2">
    <source>
        <dbReference type="SAM" id="Phobius"/>
    </source>
</evidence>
<keyword evidence="4" id="KW-1185">Reference proteome</keyword>
<feature type="transmembrane region" description="Helical" evidence="2">
    <location>
        <begin position="140"/>
        <end position="161"/>
    </location>
</feature>
<feature type="transmembrane region" description="Helical" evidence="2">
    <location>
        <begin position="107"/>
        <end position="128"/>
    </location>
</feature>
<gene>
    <name evidence="3" type="ORF">HMPREF9238_00108</name>
</gene>
<keyword evidence="2" id="KW-0472">Membrane</keyword>
<feature type="compositionally biased region" description="Basic and acidic residues" evidence="1">
    <location>
        <begin position="35"/>
        <end position="54"/>
    </location>
</feature>
<feature type="compositionally biased region" description="Basic and acidic residues" evidence="1">
    <location>
        <begin position="11"/>
        <end position="28"/>
    </location>
</feature>
<dbReference type="Pfam" id="PF11241">
    <property type="entry name" value="DUF3043"/>
    <property type="match status" value="1"/>
</dbReference>
<accession>A0A9W5RDG5</accession>
<reference evidence="3 4" key="1">
    <citation type="submission" date="2013-05" db="EMBL/GenBank/DDBJ databases">
        <title>The Genome Sequence of Actinomyces europaeus ACS-120-V-COL10B.</title>
        <authorList>
            <consortium name="The Broad Institute Genomics Platform"/>
            <person name="Earl A."/>
            <person name="Ward D."/>
            <person name="Feldgarden M."/>
            <person name="Gevers D."/>
            <person name="Saerens B."/>
            <person name="Vaneechoutte M."/>
            <person name="Walker B."/>
            <person name="Young S."/>
            <person name="Zeng Q."/>
            <person name="Gargeya S."/>
            <person name="Fitzgerald M."/>
            <person name="Haas B."/>
            <person name="Abouelleil A."/>
            <person name="Allen A.W."/>
            <person name="Alvarado L."/>
            <person name="Arachchi H.M."/>
            <person name="Berlin A.M."/>
            <person name="Chapman S.B."/>
            <person name="Gainer-Dewar J."/>
            <person name="Goldberg J."/>
            <person name="Griggs A."/>
            <person name="Gujja S."/>
            <person name="Hansen M."/>
            <person name="Howarth C."/>
            <person name="Imamovic A."/>
            <person name="Ireland A."/>
            <person name="Larimer J."/>
            <person name="McCowan C."/>
            <person name="Murphy C."/>
            <person name="Pearson M."/>
            <person name="Poon T.W."/>
            <person name="Priest M."/>
            <person name="Roberts A."/>
            <person name="Saif S."/>
            <person name="Shea T."/>
            <person name="Sisk P."/>
            <person name="Sykes S."/>
            <person name="Wortman J."/>
            <person name="Nusbaum C."/>
            <person name="Birren B."/>
        </authorList>
    </citation>
    <scope>NUCLEOTIDE SEQUENCE [LARGE SCALE GENOMIC DNA]</scope>
    <source>
        <strain evidence="3 4">ACS-120-V-Col10b</strain>
    </source>
</reference>
<evidence type="ECO:0000256" key="1">
    <source>
        <dbReference type="SAM" id="MobiDB-lite"/>
    </source>
</evidence>
<dbReference type="Proteomes" id="UP000014387">
    <property type="component" value="Unassembled WGS sequence"/>
</dbReference>
<dbReference type="EMBL" id="AGWN01000001">
    <property type="protein sequence ID" value="EPD30370.1"/>
    <property type="molecule type" value="Genomic_DNA"/>
</dbReference>
<evidence type="ECO:0000313" key="4">
    <source>
        <dbReference type="Proteomes" id="UP000014387"/>
    </source>
</evidence>
<dbReference type="OrthoDB" id="5194448at2"/>
<evidence type="ECO:0000313" key="3">
    <source>
        <dbReference type="EMBL" id="EPD30370.1"/>
    </source>
</evidence>
<organism evidence="3 4">
    <name type="scientific">Gleimia europaea ACS-120-V-Col10b</name>
    <dbReference type="NCBI Taxonomy" id="883069"/>
    <lineage>
        <taxon>Bacteria</taxon>
        <taxon>Bacillati</taxon>
        <taxon>Actinomycetota</taxon>
        <taxon>Actinomycetes</taxon>
        <taxon>Actinomycetales</taxon>
        <taxon>Actinomycetaceae</taxon>
        <taxon>Gleimia</taxon>
    </lineage>
</organism>
<keyword evidence="2" id="KW-1133">Transmembrane helix</keyword>
<dbReference type="InterPro" id="IPR021403">
    <property type="entry name" value="DUF3043"/>
</dbReference>